<dbReference type="PANTHER" id="PTHR28626">
    <property type="entry name" value="SRR1-LIKE PROTEIN"/>
    <property type="match status" value="1"/>
</dbReference>
<dbReference type="Proteomes" id="UP000183832">
    <property type="component" value="Unassembled WGS sequence"/>
</dbReference>
<dbReference type="InterPro" id="IPR040044">
    <property type="entry name" value="SRR1L"/>
</dbReference>
<sequence>MSEEFTIVQSKKKHRKFGKSAQVKCNRASSPAEFDRDKILKRINYCETELEISEYFQTAIDIIKTAVNNHRISEIICLGIGSISESLTAKYQLAFINLVQRNLNIQSINFFDPLLSAGEQEVLKALKHTVLSENKEGKYIAESPTLFYLPHCPKQLTNNLLFSNWDPKYLANIFLISNSFQRIITKTPERFLRPSANFILEVNPFVSEVEIENSFELNTCFNDTSIHSFTPTKLDTASANLWINPSQPTYIEEDLEIVLNGSKKFKTTDEQLCKVKDEMHFLGQTYLCYLQSARNYKRINDEYKGAGERTVEATAKLPLVNKTKMSQKKEFFNIHNNLTSIPCLLINKNVLIFLRNESWVAGKIVDADGLMNIFMEKVVYCDQKGLQYKLDNYGIRNRQILYIQIPESIDLTSAIKDYLDKLHTPMNKSTKRTFKIKRAQMKNQETVNELKGKQF</sequence>
<dbReference type="Pfam" id="PF07985">
    <property type="entry name" value="SRR1"/>
    <property type="match status" value="1"/>
</dbReference>
<keyword evidence="4" id="KW-1185">Reference proteome</keyword>
<proteinExistence type="inferred from homology"/>
<dbReference type="OrthoDB" id="551431at2759"/>
<dbReference type="EMBL" id="CVRI01000020">
    <property type="protein sequence ID" value="CRK90872.1"/>
    <property type="molecule type" value="Genomic_DNA"/>
</dbReference>
<dbReference type="InterPro" id="IPR010920">
    <property type="entry name" value="LSM_dom_sf"/>
</dbReference>
<name>A0A1J1HS12_9DIPT</name>
<accession>A0A1J1HS12</accession>
<dbReference type="InterPro" id="IPR001163">
    <property type="entry name" value="Sm_dom_euk/arc"/>
</dbReference>
<dbReference type="SUPFAM" id="SSF50182">
    <property type="entry name" value="Sm-like ribonucleoproteins"/>
    <property type="match status" value="1"/>
</dbReference>
<comment type="similarity">
    <text evidence="1">Belongs to the SRR1 family.</text>
</comment>
<dbReference type="InterPro" id="IPR012942">
    <property type="entry name" value="SRR1-like"/>
</dbReference>
<dbReference type="Gene3D" id="2.30.30.100">
    <property type="match status" value="1"/>
</dbReference>
<evidence type="ECO:0000259" key="2">
    <source>
        <dbReference type="SMART" id="SM00651"/>
    </source>
</evidence>
<dbReference type="PANTHER" id="PTHR28626:SF3">
    <property type="entry name" value="SRR1-LIKE PROTEIN"/>
    <property type="match status" value="1"/>
</dbReference>
<reference evidence="3 4" key="1">
    <citation type="submission" date="2015-04" db="EMBL/GenBank/DDBJ databases">
        <authorList>
            <person name="Syromyatnikov M.Y."/>
            <person name="Popov V.N."/>
        </authorList>
    </citation>
    <scope>NUCLEOTIDE SEQUENCE [LARGE SCALE GENOMIC DNA]</scope>
</reference>
<dbReference type="AlphaFoldDB" id="A0A1J1HS12"/>
<organism evidence="3 4">
    <name type="scientific">Clunio marinus</name>
    <dbReference type="NCBI Taxonomy" id="568069"/>
    <lineage>
        <taxon>Eukaryota</taxon>
        <taxon>Metazoa</taxon>
        <taxon>Ecdysozoa</taxon>
        <taxon>Arthropoda</taxon>
        <taxon>Hexapoda</taxon>
        <taxon>Insecta</taxon>
        <taxon>Pterygota</taxon>
        <taxon>Neoptera</taxon>
        <taxon>Endopterygota</taxon>
        <taxon>Diptera</taxon>
        <taxon>Nematocera</taxon>
        <taxon>Chironomoidea</taxon>
        <taxon>Chironomidae</taxon>
        <taxon>Clunio</taxon>
    </lineage>
</organism>
<dbReference type="GO" id="GO:0005634">
    <property type="term" value="C:nucleus"/>
    <property type="evidence" value="ECO:0007669"/>
    <property type="project" value="TreeGrafter"/>
</dbReference>
<feature type="domain" description="Sm" evidence="2">
    <location>
        <begin position="340"/>
        <end position="405"/>
    </location>
</feature>
<evidence type="ECO:0000313" key="4">
    <source>
        <dbReference type="Proteomes" id="UP000183832"/>
    </source>
</evidence>
<dbReference type="SMART" id="SM00651">
    <property type="entry name" value="Sm"/>
    <property type="match status" value="1"/>
</dbReference>
<dbReference type="Pfam" id="PF01423">
    <property type="entry name" value="LSM"/>
    <property type="match status" value="1"/>
</dbReference>
<dbReference type="GO" id="GO:0005737">
    <property type="term" value="C:cytoplasm"/>
    <property type="evidence" value="ECO:0007669"/>
    <property type="project" value="TreeGrafter"/>
</dbReference>
<evidence type="ECO:0000256" key="1">
    <source>
        <dbReference type="ARBA" id="ARBA00009856"/>
    </source>
</evidence>
<gene>
    <name evidence="3" type="primary">putative SRR1-like protein</name>
    <name evidence="3" type="ORF">CLUMA_CG004562</name>
</gene>
<evidence type="ECO:0000313" key="3">
    <source>
        <dbReference type="EMBL" id="CRK90872.1"/>
    </source>
</evidence>
<protein>
    <submittedName>
        <fullName evidence="3">CLUMA_CG004562, isoform A</fullName>
    </submittedName>
</protein>